<keyword evidence="10" id="KW-0496">Mitochondrion</keyword>
<evidence type="ECO:0000256" key="8">
    <source>
        <dbReference type="ARBA" id="ARBA00022837"/>
    </source>
</evidence>
<keyword evidence="6" id="KW-0677">Repeat</keyword>
<evidence type="ECO:0000256" key="11">
    <source>
        <dbReference type="ARBA" id="ARBA00023136"/>
    </source>
</evidence>
<evidence type="ECO:0000256" key="6">
    <source>
        <dbReference type="ARBA" id="ARBA00022737"/>
    </source>
</evidence>
<keyword evidence="4 13" id="KW-0812">Transmembrane</keyword>
<feature type="domain" description="EF-hand" evidence="14">
    <location>
        <begin position="134"/>
        <end position="169"/>
    </location>
</feature>
<keyword evidence="8" id="KW-0106">Calcium</keyword>
<evidence type="ECO:0000256" key="12">
    <source>
        <dbReference type="ARBA" id="ARBA00038674"/>
    </source>
</evidence>
<reference evidence="16" key="1">
    <citation type="submission" date="2022-11" db="UniProtKB">
        <authorList>
            <consortium name="WormBaseParasite"/>
        </authorList>
    </citation>
    <scope>IDENTIFICATION</scope>
</reference>
<dbReference type="PANTHER" id="PTHR45678">
    <property type="entry name" value="MITOCHONDRIAL 2-OXODICARBOXYLATE CARRIER 1-RELATED"/>
    <property type="match status" value="1"/>
</dbReference>
<feature type="repeat" description="Solcar" evidence="13">
    <location>
        <begin position="374"/>
        <end position="465"/>
    </location>
</feature>
<keyword evidence="15" id="KW-1185">Reference proteome</keyword>
<keyword evidence="9" id="KW-1133">Transmembrane helix</keyword>
<keyword evidence="7" id="KW-0999">Mitochondrion inner membrane</keyword>
<dbReference type="SUPFAM" id="SSF47473">
    <property type="entry name" value="EF-hand"/>
    <property type="match status" value="2"/>
</dbReference>
<dbReference type="PROSITE" id="PS50222">
    <property type="entry name" value="EF_HAND_2"/>
    <property type="match status" value="2"/>
</dbReference>
<proteinExistence type="inferred from homology"/>
<dbReference type="GO" id="GO:0005509">
    <property type="term" value="F:calcium ion binding"/>
    <property type="evidence" value="ECO:0007669"/>
    <property type="project" value="InterPro"/>
</dbReference>
<evidence type="ECO:0000313" key="16">
    <source>
        <dbReference type="WBParaSite" id="PSAMB.scaffold2054size25747.g16113.t1"/>
    </source>
</evidence>
<dbReference type="Pfam" id="PF13202">
    <property type="entry name" value="EF-hand_5"/>
    <property type="match status" value="1"/>
</dbReference>
<dbReference type="Gene3D" id="1.10.238.10">
    <property type="entry name" value="EF-hand"/>
    <property type="match status" value="2"/>
</dbReference>
<keyword evidence="3" id="KW-0813">Transport</keyword>
<dbReference type="PANTHER" id="PTHR45678:SF9">
    <property type="entry name" value="CALCIUM-BINDING MITOCHONDRIAL CARRIER PROTEIN ARALAR1"/>
    <property type="match status" value="1"/>
</dbReference>
<accession>A0A914VJ70</accession>
<keyword evidence="5" id="KW-0479">Metal-binding</keyword>
<evidence type="ECO:0000256" key="10">
    <source>
        <dbReference type="ARBA" id="ARBA00023128"/>
    </source>
</evidence>
<dbReference type="InterPro" id="IPR002067">
    <property type="entry name" value="MCP"/>
</dbReference>
<dbReference type="SUPFAM" id="SSF103506">
    <property type="entry name" value="Mitochondrial carrier"/>
    <property type="match status" value="1"/>
</dbReference>
<dbReference type="FunFam" id="1.10.238.10:FF:000396">
    <property type="entry name" value="Calcium-binding mitochondrial carrier protein Aralar1"/>
    <property type="match status" value="1"/>
</dbReference>
<dbReference type="SMART" id="SM00054">
    <property type="entry name" value="EFh"/>
    <property type="match status" value="3"/>
</dbReference>
<dbReference type="GO" id="GO:0005313">
    <property type="term" value="F:L-glutamate transmembrane transporter activity"/>
    <property type="evidence" value="ECO:0007669"/>
    <property type="project" value="TreeGrafter"/>
</dbReference>
<dbReference type="InterPro" id="IPR023395">
    <property type="entry name" value="MCP_dom_sf"/>
</dbReference>
<evidence type="ECO:0000256" key="1">
    <source>
        <dbReference type="ARBA" id="ARBA00004448"/>
    </source>
</evidence>
<dbReference type="AlphaFoldDB" id="A0A914VJ70"/>
<dbReference type="WBParaSite" id="PSAMB.scaffold2054size25747.g16113.t1">
    <property type="protein sequence ID" value="PSAMB.scaffold2054size25747.g16113.t1"/>
    <property type="gene ID" value="PSAMB.scaffold2054size25747.g16113"/>
</dbReference>
<dbReference type="PRINTS" id="PR00926">
    <property type="entry name" value="MITOCARRIER"/>
</dbReference>
<comment type="subunit">
    <text evidence="12">Homodimer (via N-terminus).</text>
</comment>
<evidence type="ECO:0000256" key="3">
    <source>
        <dbReference type="ARBA" id="ARBA00022448"/>
    </source>
</evidence>
<dbReference type="GO" id="GO:0015183">
    <property type="term" value="F:L-aspartate transmembrane transporter activity"/>
    <property type="evidence" value="ECO:0007669"/>
    <property type="project" value="TreeGrafter"/>
</dbReference>
<feature type="repeat" description="Solcar" evidence="13">
    <location>
        <begin position="565"/>
        <end position="653"/>
    </location>
</feature>
<dbReference type="FunFam" id="1.50.40.10:FF:000004">
    <property type="entry name" value="Calcium-binding mitochondrial carrier protein Aralar1"/>
    <property type="match status" value="1"/>
</dbReference>
<evidence type="ECO:0000256" key="13">
    <source>
        <dbReference type="PROSITE-ProRule" id="PRU00282"/>
    </source>
</evidence>
<keyword evidence="11 13" id="KW-0472">Membrane</keyword>
<sequence>MAALETPRETATSTSMNNWSGLGLMGAAMGGIGGSVVRRVHCEHVDYSSQATRGSIQRANPDLLRSIFEQYASEEERGVKMMTSDDFIRKYLGLYPEPNYNRETVRLLASAADTTKDGLISFEEFVAFEAILCSPDALYLTAFEMFDNNASESITCDEFEKIIRHTQPVMEMDFDFNSDFIKRYFGADKKRQIRYHDFCQLLHDFYEEQGVQAFQRYDKEKNGYISSVDFQHIMMTVKSHLLSSFVKNNLIAVSGGTASHKVSFPYYAAFNGLLSKMELMKRVYLTQARGNLQLELSKEDFLHATQSYAQITPYEVEILFHLADLAHPGSKVVTFRDLERFDAERLKRISYIMRLTNLKAVQSKEERSAFTAVLESAYRFLMGSIAGAVGATAVYPIDLVKTRMQNQRTGSFLGEVMYKSSMDCFRKTVRHEGIVGLYRGLLPQIVGVAPEKAIKLTMNDFVRDKLGHGGHIPLWAEIVAGASGGASQVVFTNPLEIVKIRLQVAGEIQHAGSRVNVFTVLKDLGFLGLYKGAKACFLRDVPFSGIFFPIYAHAKTATSDENGHNSPGSLFCSAFIAGVPAAGLVTPADVIKTRLQVAARAGQTTYNGVIDCFRKIVREEGSKALWKGAGARMCRSSPQFAVTLLTYEMMQRVFYVDFGGQRPVGSEVPAHKTLLDERSENPHHIGGYKLAAATFTGIESKFGLFLPQFESRLHRPQYQSDGGSVH</sequence>
<evidence type="ECO:0000256" key="5">
    <source>
        <dbReference type="ARBA" id="ARBA00022723"/>
    </source>
</evidence>
<dbReference type="InterPro" id="IPR018108">
    <property type="entry name" value="MCP_transmembrane"/>
</dbReference>
<feature type="repeat" description="Solcar" evidence="13">
    <location>
        <begin position="472"/>
        <end position="557"/>
    </location>
</feature>
<dbReference type="PROSITE" id="PS50920">
    <property type="entry name" value="SOLCAR"/>
    <property type="match status" value="3"/>
</dbReference>
<evidence type="ECO:0000256" key="4">
    <source>
        <dbReference type="ARBA" id="ARBA00022692"/>
    </source>
</evidence>
<dbReference type="Proteomes" id="UP000887566">
    <property type="component" value="Unplaced"/>
</dbReference>
<evidence type="ECO:0000313" key="15">
    <source>
        <dbReference type="Proteomes" id="UP000887566"/>
    </source>
</evidence>
<dbReference type="GO" id="GO:0043490">
    <property type="term" value="P:malate-aspartate shuttle"/>
    <property type="evidence" value="ECO:0007669"/>
    <property type="project" value="TreeGrafter"/>
</dbReference>
<dbReference type="GO" id="GO:0005743">
    <property type="term" value="C:mitochondrial inner membrane"/>
    <property type="evidence" value="ECO:0007669"/>
    <property type="project" value="UniProtKB-SubCell"/>
</dbReference>
<dbReference type="InterPro" id="IPR011992">
    <property type="entry name" value="EF-hand-dom_pair"/>
</dbReference>
<feature type="domain" description="EF-hand" evidence="14">
    <location>
        <begin position="205"/>
        <end position="240"/>
    </location>
</feature>
<protein>
    <submittedName>
        <fullName evidence="16">EF-hand domain-containing protein</fullName>
    </submittedName>
</protein>
<evidence type="ECO:0000256" key="9">
    <source>
        <dbReference type="ARBA" id="ARBA00022989"/>
    </source>
</evidence>
<organism evidence="15 16">
    <name type="scientific">Plectus sambesii</name>
    <dbReference type="NCBI Taxonomy" id="2011161"/>
    <lineage>
        <taxon>Eukaryota</taxon>
        <taxon>Metazoa</taxon>
        <taxon>Ecdysozoa</taxon>
        <taxon>Nematoda</taxon>
        <taxon>Chromadorea</taxon>
        <taxon>Plectida</taxon>
        <taxon>Plectina</taxon>
        <taxon>Plectoidea</taxon>
        <taxon>Plectidae</taxon>
        <taxon>Plectus</taxon>
    </lineage>
</organism>
<evidence type="ECO:0000256" key="2">
    <source>
        <dbReference type="ARBA" id="ARBA00006375"/>
    </source>
</evidence>
<dbReference type="Gene3D" id="1.50.40.10">
    <property type="entry name" value="Mitochondrial carrier domain"/>
    <property type="match status" value="1"/>
</dbReference>
<comment type="similarity">
    <text evidence="2">Belongs to the mitochondrial carrier (TC 2.A.29) family.</text>
</comment>
<name>A0A914VJ70_9BILA</name>
<dbReference type="InterPro" id="IPR051028">
    <property type="entry name" value="Mito_Solute_Carrier"/>
</dbReference>
<comment type="subcellular location">
    <subcellularLocation>
        <location evidence="1">Mitochondrion inner membrane</location>
        <topology evidence="1">Multi-pass membrane protein</topology>
    </subcellularLocation>
</comment>
<dbReference type="InterPro" id="IPR002048">
    <property type="entry name" value="EF_hand_dom"/>
</dbReference>
<dbReference type="Pfam" id="PF00153">
    <property type="entry name" value="Mito_carr"/>
    <property type="match status" value="3"/>
</dbReference>
<evidence type="ECO:0000259" key="14">
    <source>
        <dbReference type="PROSITE" id="PS50222"/>
    </source>
</evidence>
<evidence type="ECO:0000256" key="7">
    <source>
        <dbReference type="ARBA" id="ARBA00022792"/>
    </source>
</evidence>